<keyword evidence="2" id="KW-1185">Reference proteome</keyword>
<name>A0A511MYY7_DEIC1</name>
<dbReference type="PANTHER" id="PTHR31793">
    <property type="entry name" value="4-HYDROXYBENZOYL-COA THIOESTERASE FAMILY MEMBER"/>
    <property type="match status" value="1"/>
</dbReference>
<dbReference type="Proteomes" id="UP000321306">
    <property type="component" value="Unassembled WGS sequence"/>
</dbReference>
<dbReference type="GO" id="GO:0047617">
    <property type="term" value="F:fatty acyl-CoA hydrolase activity"/>
    <property type="evidence" value="ECO:0007669"/>
    <property type="project" value="TreeGrafter"/>
</dbReference>
<dbReference type="InterPro" id="IPR029069">
    <property type="entry name" value="HotDog_dom_sf"/>
</dbReference>
<organism evidence="1 2">
    <name type="scientific">Deinococcus cellulosilyticus (strain DSM 18568 / NBRC 106333 / KACC 11606 / 5516J-15)</name>
    <dbReference type="NCBI Taxonomy" id="1223518"/>
    <lineage>
        <taxon>Bacteria</taxon>
        <taxon>Thermotogati</taxon>
        <taxon>Deinococcota</taxon>
        <taxon>Deinococci</taxon>
        <taxon>Deinococcales</taxon>
        <taxon>Deinococcaceae</taxon>
        <taxon>Deinococcus</taxon>
    </lineage>
</organism>
<evidence type="ECO:0000313" key="2">
    <source>
        <dbReference type="Proteomes" id="UP000321306"/>
    </source>
</evidence>
<evidence type="ECO:0008006" key="3">
    <source>
        <dbReference type="Google" id="ProtNLM"/>
    </source>
</evidence>
<dbReference type="AlphaFoldDB" id="A0A511MYY7"/>
<accession>A0A511MYY7</accession>
<dbReference type="CDD" id="cd00586">
    <property type="entry name" value="4HBT"/>
    <property type="match status" value="1"/>
</dbReference>
<comment type="caution">
    <text evidence="1">The sequence shown here is derived from an EMBL/GenBank/DDBJ whole genome shotgun (WGS) entry which is preliminary data.</text>
</comment>
<dbReference type="Gene3D" id="3.10.129.10">
    <property type="entry name" value="Hotdog Thioesterase"/>
    <property type="match status" value="1"/>
</dbReference>
<proteinExistence type="predicted"/>
<dbReference type="PANTHER" id="PTHR31793:SF24">
    <property type="entry name" value="LONG-CHAIN ACYL-COA THIOESTERASE FADM"/>
    <property type="match status" value="1"/>
</dbReference>
<reference evidence="1 2" key="1">
    <citation type="submission" date="2019-07" db="EMBL/GenBank/DDBJ databases">
        <title>Whole genome shotgun sequence of Deinococcus cellulosilyticus NBRC 106333.</title>
        <authorList>
            <person name="Hosoyama A."/>
            <person name="Uohara A."/>
            <person name="Ohji S."/>
            <person name="Ichikawa N."/>
        </authorList>
    </citation>
    <scope>NUCLEOTIDE SEQUENCE [LARGE SCALE GENOMIC DNA]</scope>
    <source>
        <strain evidence="1 2">NBRC 106333</strain>
    </source>
</reference>
<dbReference type="SUPFAM" id="SSF54637">
    <property type="entry name" value="Thioesterase/thiol ester dehydrase-isomerase"/>
    <property type="match status" value="1"/>
</dbReference>
<evidence type="ECO:0000313" key="1">
    <source>
        <dbReference type="EMBL" id="GEM45742.1"/>
    </source>
</evidence>
<protein>
    <recommendedName>
        <fullName evidence="3">Thioesterase</fullName>
    </recommendedName>
</protein>
<dbReference type="InterPro" id="IPR050563">
    <property type="entry name" value="4-hydroxybenzoyl-CoA_TE"/>
</dbReference>
<gene>
    <name evidence="1" type="ORF">DC3_13770</name>
</gene>
<dbReference type="EMBL" id="BJXB01000005">
    <property type="protein sequence ID" value="GEM45742.1"/>
    <property type="molecule type" value="Genomic_DNA"/>
</dbReference>
<sequence>MLGHINNAAYVQYLEVARMQLVTEARLAGIPNFNFVLAHISLDFKREIKLGQRVQVETKIVRIGKSSFEMAYQVLADGVVCTTARSVQVGIDPQTMSSAVLPDPVREFLSRFLTPQEEV</sequence>
<dbReference type="Pfam" id="PF13279">
    <property type="entry name" value="4HBT_2"/>
    <property type="match status" value="1"/>
</dbReference>